<dbReference type="PANTHER" id="PTHR27002">
    <property type="entry name" value="RECEPTOR-LIKE SERINE/THREONINE-PROTEIN KINASE SD1-8"/>
    <property type="match status" value="1"/>
</dbReference>
<feature type="transmembrane region" description="Helical" evidence="17">
    <location>
        <begin position="273"/>
        <end position="294"/>
    </location>
</feature>
<dbReference type="EMBL" id="CP093344">
    <property type="protein sequence ID" value="WOG89930.1"/>
    <property type="molecule type" value="Genomic_DNA"/>
</dbReference>
<sequence length="662" mass="73681">MVVMSYPVTLIIFGILICSINLSHSIIIVTVCGTKGNYTSNSTYNRNLNAALANLYSAASTSDSGFYNASVGQGSDRVYAIALCRGDVEPDICRSCVKDSIAYITGQCPDQKEAVEWYYECMLRYSNSSILNNMVAEPTRALVNGNNASNQVQFNKDLRDLVERLRGPAVERKFATGSISGPDFLTIFALMQCTPDLSSLQCSDCLNRAITEISTRCYGLGCHLMKPSCRLRYEYERFYNQTTTTNAPPPELPSTPPSVPQVAGKGDNNVPTVIIIVVVIVGFVMLMLLVVCIIKRKRRQKTTTGGMLIDMDDVNSTESLQYDFDTVEVATNHFSDSNKIGEGGFGAVYKGTLQNGQEIAVKRLSLGSNQGQQEFKNEVILVAKLQHRNLVRLLGFCFKGNERLLIYEFVPNASLDHFIFDSVKRSYIDWEKRYKIIGGIARGLLYLHEDSRLRIIHRDLKASNVLLDAEMNPKIADFGMARLFNLDETQGSTDRIVGTYGYMAPEYAMHGQFSVKSDVFSFGVLVLEILSGQKNHSFRNGDDVGDLTSFAWKNWREGTATNIIDPVLRNNPASIREMIRCIHIGLLCVQENVTNRPAMASVMLMLNSFSLTLEVPSEPAFFIPSNIDPELPLLMDDSNSRVSVKSSDYSIDRAPITDTYPR</sequence>
<dbReference type="PROSITE" id="PS51473">
    <property type="entry name" value="GNK2"/>
    <property type="match status" value="2"/>
</dbReference>
<proteinExistence type="predicted"/>
<keyword evidence="14" id="KW-0325">Glycoprotein</keyword>
<keyword evidence="7" id="KW-0677">Repeat</keyword>
<comment type="subcellular location">
    <subcellularLocation>
        <location evidence="1">Membrane</location>
        <topology evidence="1">Single-pass membrane protein</topology>
    </subcellularLocation>
</comment>
<feature type="domain" description="Protein kinase" evidence="18">
    <location>
        <begin position="334"/>
        <end position="586"/>
    </location>
</feature>
<evidence type="ECO:0000256" key="16">
    <source>
        <dbReference type="SAM" id="MobiDB-lite"/>
    </source>
</evidence>
<keyword evidence="4" id="KW-0808">Transferase</keyword>
<accession>A0AAF0WHC1</accession>
<organism evidence="20 21">
    <name type="scientific">Daucus carota subsp. sativus</name>
    <name type="common">Carrot</name>
    <dbReference type="NCBI Taxonomy" id="79200"/>
    <lineage>
        <taxon>Eukaryota</taxon>
        <taxon>Viridiplantae</taxon>
        <taxon>Streptophyta</taxon>
        <taxon>Embryophyta</taxon>
        <taxon>Tracheophyta</taxon>
        <taxon>Spermatophyta</taxon>
        <taxon>Magnoliopsida</taxon>
        <taxon>eudicotyledons</taxon>
        <taxon>Gunneridae</taxon>
        <taxon>Pentapetalae</taxon>
        <taxon>asterids</taxon>
        <taxon>campanulids</taxon>
        <taxon>Apiales</taxon>
        <taxon>Apiaceae</taxon>
        <taxon>Apioideae</taxon>
        <taxon>Scandiceae</taxon>
        <taxon>Daucinae</taxon>
        <taxon>Daucus</taxon>
        <taxon>Daucus sect. Daucus</taxon>
    </lineage>
</organism>
<evidence type="ECO:0000313" key="20">
    <source>
        <dbReference type="EMBL" id="WOG89930.1"/>
    </source>
</evidence>
<dbReference type="Proteomes" id="UP000077755">
    <property type="component" value="Chromosome 2"/>
</dbReference>
<dbReference type="PROSITE" id="PS00108">
    <property type="entry name" value="PROTEIN_KINASE_ST"/>
    <property type="match status" value="1"/>
</dbReference>
<evidence type="ECO:0000256" key="10">
    <source>
        <dbReference type="ARBA" id="ARBA00022840"/>
    </source>
</evidence>
<dbReference type="PROSITE" id="PS50011">
    <property type="entry name" value="PROTEIN_KINASE_DOM"/>
    <property type="match status" value="1"/>
</dbReference>
<feature type="domain" description="Gnk2-homologous" evidence="19">
    <location>
        <begin position="26"/>
        <end position="130"/>
    </location>
</feature>
<dbReference type="Gene3D" id="3.30.200.20">
    <property type="entry name" value="Phosphorylase Kinase, domain 1"/>
    <property type="match status" value="1"/>
</dbReference>
<dbReference type="InterPro" id="IPR008271">
    <property type="entry name" value="Ser/Thr_kinase_AS"/>
</dbReference>
<name>A0AAF0WHC1_DAUCS</name>
<dbReference type="FunFam" id="1.10.510.10:FF:000343">
    <property type="entry name" value="Cysteine-rich receptor-like protein kinase 28"/>
    <property type="match status" value="1"/>
</dbReference>
<evidence type="ECO:0000256" key="13">
    <source>
        <dbReference type="ARBA" id="ARBA00023170"/>
    </source>
</evidence>
<dbReference type="InterPro" id="IPR002902">
    <property type="entry name" value="GNK2"/>
</dbReference>
<dbReference type="GO" id="GO:0005524">
    <property type="term" value="F:ATP binding"/>
    <property type="evidence" value="ECO:0007669"/>
    <property type="project" value="UniProtKB-UniRule"/>
</dbReference>
<gene>
    <name evidence="20" type="ORF">DCAR_0209171</name>
</gene>
<evidence type="ECO:0000256" key="3">
    <source>
        <dbReference type="ARBA" id="ARBA00022553"/>
    </source>
</evidence>
<evidence type="ECO:0000256" key="11">
    <source>
        <dbReference type="ARBA" id="ARBA00022989"/>
    </source>
</evidence>
<dbReference type="SMART" id="SM00220">
    <property type="entry name" value="S_TKc"/>
    <property type="match status" value="1"/>
</dbReference>
<feature type="domain" description="Gnk2-homologous" evidence="19">
    <location>
        <begin position="136"/>
        <end position="238"/>
    </location>
</feature>
<keyword evidence="3" id="KW-0597">Phosphoprotein</keyword>
<evidence type="ECO:0000313" key="21">
    <source>
        <dbReference type="Proteomes" id="UP000077755"/>
    </source>
</evidence>
<keyword evidence="11 17" id="KW-1133">Transmembrane helix</keyword>
<evidence type="ECO:0000256" key="2">
    <source>
        <dbReference type="ARBA" id="ARBA00022527"/>
    </source>
</evidence>
<evidence type="ECO:0000256" key="12">
    <source>
        <dbReference type="ARBA" id="ARBA00023136"/>
    </source>
</evidence>
<dbReference type="Gene3D" id="3.30.430.20">
    <property type="entry name" value="Gnk2 domain, C-X8-C-X2-C motif"/>
    <property type="match status" value="2"/>
</dbReference>
<dbReference type="CDD" id="cd23509">
    <property type="entry name" value="Gnk2-like"/>
    <property type="match status" value="2"/>
</dbReference>
<dbReference type="PROSITE" id="PS00107">
    <property type="entry name" value="PROTEIN_KINASE_ATP"/>
    <property type="match status" value="1"/>
</dbReference>
<evidence type="ECO:0000256" key="9">
    <source>
        <dbReference type="ARBA" id="ARBA00022777"/>
    </source>
</evidence>
<keyword evidence="12 17" id="KW-0472">Membrane</keyword>
<keyword evidence="2" id="KW-0723">Serine/threonine-protein kinase</keyword>
<dbReference type="GO" id="GO:0009737">
    <property type="term" value="P:response to abscisic acid"/>
    <property type="evidence" value="ECO:0007669"/>
    <property type="project" value="UniProtKB-ARBA"/>
</dbReference>
<feature type="binding site" evidence="15">
    <location>
        <position position="362"/>
    </location>
    <ligand>
        <name>ATP</name>
        <dbReference type="ChEBI" id="CHEBI:30616"/>
    </ligand>
</feature>
<dbReference type="Pfam" id="PF07714">
    <property type="entry name" value="PK_Tyr_Ser-Thr"/>
    <property type="match status" value="1"/>
</dbReference>
<dbReference type="InterPro" id="IPR011009">
    <property type="entry name" value="Kinase-like_dom_sf"/>
</dbReference>
<dbReference type="KEGG" id="dcr:108208619"/>
<dbReference type="InterPro" id="IPR017441">
    <property type="entry name" value="Protein_kinase_ATP_BS"/>
</dbReference>
<evidence type="ECO:0000256" key="1">
    <source>
        <dbReference type="ARBA" id="ARBA00004167"/>
    </source>
</evidence>
<protein>
    <recommendedName>
        <fullName evidence="22">Cysteine-rich receptor-like protein kinase 29</fullName>
    </recommendedName>
</protein>
<keyword evidence="21" id="KW-1185">Reference proteome</keyword>
<keyword evidence="13" id="KW-0675">Receptor</keyword>
<keyword evidence="5 17" id="KW-0812">Transmembrane</keyword>
<reference evidence="20" key="1">
    <citation type="journal article" date="2016" name="Nat. Genet.">
        <title>A high-quality carrot genome assembly provides new insights into carotenoid accumulation and asterid genome evolution.</title>
        <authorList>
            <person name="Iorizzo M."/>
            <person name="Ellison S."/>
            <person name="Senalik D."/>
            <person name="Zeng P."/>
            <person name="Satapoomin P."/>
            <person name="Huang J."/>
            <person name="Bowman M."/>
            <person name="Iovene M."/>
            <person name="Sanseverino W."/>
            <person name="Cavagnaro P."/>
            <person name="Yildiz M."/>
            <person name="Macko-Podgorni A."/>
            <person name="Moranska E."/>
            <person name="Grzebelus E."/>
            <person name="Grzebelus D."/>
            <person name="Ashrafi H."/>
            <person name="Zheng Z."/>
            <person name="Cheng S."/>
            <person name="Spooner D."/>
            <person name="Van Deynze A."/>
            <person name="Simon P."/>
        </authorList>
    </citation>
    <scope>NUCLEOTIDE SEQUENCE</scope>
    <source>
        <tissue evidence="20">Leaf</tissue>
    </source>
</reference>
<evidence type="ECO:0000256" key="6">
    <source>
        <dbReference type="ARBA" id="ARBA00022729"/>
    </source>
</evidence>
<evidence type="ECO:0000256" key="5">
    <source>
        <dbReference type="ARBA" id="ARBA00022692"/>
    </source>
</evidence>
<keyword evidence="6" id="KW-0732">Signal</keyword>
<evidence type="ECO:0000256" key="8">
    <source>
        <dbReference type="ARBA" id="ARBA00022741"/>
    </source>
</evidence>
<dbReference type="CDD" id="cd14066">
    <property type="entry name" value="STKc_IRAK"/>
    <property type="match status" value="1"/>
</dbReference>
<dbReference type="PANTHER" id="PTHR27002:SF980">
    <property type="entry name" value="CYSTEINE-RICH RECEPTOR-LIKE PROTEIN KINASE 10 ISOFORM X1"/>
    <property type="match status" value="1"/>
</dbReference>
<dbReference type="GO" id="GO:0005886">
    <property type="term" value="C:plasma membrane"/>
    <property type="evidence" value="ECO:0007669"/>
    <property type="project" value="TreeGrafter"/>
</dbReference>
<dbReference type="AlphaFoldDB" id="A0AAF0WHC1"/>
<feature type="compositionally biased region" description="Pro residues" evidence="16">
    <location>
        <begin position="247"/>
        <end position="259"/>
    </location>
</feature>
<dbReference type="Gene3D" id="1.10.510.10">
    <property type="entry name" value="Transferase(Phosphotransferase) domain 1"/>
    <property type="match status" value="1"/>
</dbReference>
<evidence type="ECO:0000256" key="7">
    <source>
        <dbReference type="ARBA" id="ARBA00022737"/>
    </source>
</evidence>
<dbReference type="SUPFAM" id="SSF56112">
    <property type="entry name" value="Protein kinase-like (PK-like)"/>
    <property type="match status" value="1"/>
</dbReference>
<keyword evidence="10 15" id="KW-0067">ATP-binding</keyword>
<reference evidence="20" key="2">
    <citation type="submission" date="2022-03" db="EMBL/GenBank/DDBJ databases">
        <title>Draft title - Genomic analysis of global carrot germplasm unveils the trajectory of domestication and the origin of high carotenoid orange carrot.</title>
        <authorList>
            <person name="Iorizzo M."/>
            <person name="Ellison S."/>
            <person name="Senalik D."/>
            <person name="Macko-Podgorni A."/>
            <person name="Grzebelus D."/>
            <person name="Bostan H."/>
            <person name="Rolling W."/>
            <person name="Curaba J."/>
            <person name="Simon P."/>
        </authorList>
    </citation>
    <scope>NUCLEOTIDE SEQUENCE</scope>
    <source>
        <tissue evidence="20">Leaf</tissue>
    </source>
</reference>
<evidence type="ECO:0000256" key="14">
    <source>
        <dbReference type="ARBA" id="ARBA00023180"/>
    </source>
</evidence>
<evidence type="ECO:0008006" key="22">
    <source>
        <dbReference type="Google" id="ProtNLM"/>
    </source>
</evidence>
<keyword evidence="8 15" id="KW-0547">Nucleotide-binding</keyword>
<dbReference type="FunFam" id="3.30.200.20:FF:000142">
    <property type="entry name" value="Cysteine-rich receptor-like protein kinase 10"/>
    <property type="match status" value="1"/>
</dbReference>
<dbReference type="FunFam" id="3.30.430.20:FF:000003">
    <property type="entry name" value="Cysteine-rich RLK (RECEPTOR-like protein kinase) 10"/>
    <property type="match status" value="1"/>
</dbReference>
<dbReference type="Pfam" id="PF01657">
    <property type="entry name" value="Stress-antifung"/>
    <property type="match status" value="2"/>
</dbReference>
<dbReference type="GO" id="GO:0004674">
    <property type="term" value="F:protein serine/threonine kinase activity"/>
    <property type="evidence" value="ECO:0007669"/>
    <property type="project" value="UniProtKB-KW"/>
</dbReference>
<dbReference type="InterPro" id="IPR001245">
    <property type="entry name" value="Ser-Thr/Tyr_kinase_cat_dom"/>
</dbReference>
<keyword evidence="9" id="KW-0418">Kinase</keyword>
<feature type="region of interest" description="Disordered" evidence="16">
    <location>
        <begin position="242"/>
        <end position="263"/>
    </location>
</feature>
<evidence type="ECO:0000259" key="19">
    <source>
        <dbReference type="PROSITE" id="PS51473"/>
    </source>
</evidence>
<evidence type="ECO:0000256" key="17">
    <source>
        <dbReference type="SAM" id="Phobius"/>
    </source>
</evidence>
<evidence type="ECO:0000256" key="15">
    <source>
        <dbReference type="PROSITE-ProRule" id="PRU10141"/>
    </source>
</evidence>
<dbReference type="InterPro" id="IPR000719">
    <property type="entry name" value="Prot_kinase_dom"/>
</dbReference>
<evidence type="ECO:0000256" key="4">
    <source>
        <dbReference type="ARBA" id="ARBA00022679"/>
    </source>
</evidence>
<dbReference type="InterPro" id="IPR038408">
    <property type="entry name" value="GNK2_sf"/>
</dbReference>
<evidence type="ECO:0000259" key="18">
    <source>
        <dbReference type="PROSITE" id="PS50011"/>
    </source>
</evidence>